<dbReference type="PROSITE" id="PS50294">
    <property type="entry name" value="WD_REPEATS_REGION"/>
    <property type="match status" value="2"/>
</dbReference>
<dbReference type="SMART" id="SM00320">
    <property type="entry name" value="WD40"/>
    <property type="match status" value="5"/>
</dbReference>
<gene>
    <name evidence="5" type="ORF">FNF27_05303</name>
</gene>
<sequence length="1023" mass="111440">MADDGEHDEAAQLRMLLALLTRARGGMGMGVGAQQTRVDKTPAANRHAFEEEQAAALQHSPLSREIRGSREAMGGFGSRGVQRFASRLVPHGMPSVALGFGRTRIYSSTFSPSGKLLIVASQDESLFVMDVASWTLRKRIDAREVRWTITSTDVTPNDEFVLYTSIHDTMHLCNLKDGAGELHERLCLDDEDDPCGLGTWCARFSAGGQEVLAGCGNRSNGVGELVVYDIERKRVAHRAAAHHDDINAVCFADPAYTPHVLVSGSDDCMIKVWDRRTMPATYDRSQRQLLKAAGYLTGHHAGITSLDARGDGRYVLSNSKDQTVKLWDLRKMATHAEAAAMPAPDRDGSEWDYRGMDYPFWGTKWKHPSDLSAMTYRGHSVRATLIRAKFSPWSSTGGRYAYAGSADGRVSIWDALTGEIVSRFEGATHVIRDVSWHPDKPMLVTASWDGSVRVFDTVRSQRRGVAGAGKELPITPDRHYDHGGGGSEDDEDDDDEDDEDEEEFDPQYAEDSEMPLALAFVPEPVPRFAVRAAPMFVAVLGGALLSPAVSGAALATRFKLQVAKFGDSRKATPAGREQPVIAPRLAVNGTTVDSSYQPTPEELEGTAIITMASDDDAGLMALALMQSLRDVETRVPRLIVMLMKGGRASCHKAPGGCNYTDPGHVLAKDITDALVGLGVELRFMSPLPITKFTNQISGGAQAFWGMVFNKLTIFGMTEFRKLLWLDSDTLMLRNVDHLLVQPSFTAAFTNDCNNRAAPAKISGGMWVVEPSKARMDEILELTRTGKLGEGQEWRLGDMEIVLYLFAKFTRASREGGLWPKSYDIRQGRVPGLELFNSDYAKGGARADVPAGPLPSELAEARAQGKVAWLPLDVRYDFLVQECGDVPDRFLGLPRDAAAEIGLADAEPGRPWGNGTAPLAAVGLPVVRLSAEARAAWKPLTTRTGYNAGLISLHFSCMSPPLTKPSGFGDEAGMVKSLMAFRPPCARQALLLWYSKIIRATGSRRLHNGVSEPSGALVEATSFL</sequence>
<dbReference type="EMBL" id="VLTO01000036">
    <property type="protein sequence ID" value="KAA0173215.1"/>
    <property type="molecule type" value="Genomic_DNA"/>
</dbReference>
<dbReference type="InterPro" id="IPR001680">
    <property type="entry name" value="WD40_rpt"/>
</dbReference>
<dbReference type="PANTHER" id="PTHR19847:SF7">
    <property type="entry name" value="DDB1- AND CUL4-ASSOCIATED FACTOR 11"/>
    <property type="match status" value="1"/>
</dbReference>
<feature type="region of interest" description="Disordered" evidence="4">
    <location>
        <begin position="464"/>
        <end position="513"/>
    </location>
</feature>
<accession>A0A5A8E5X8</accession>
<evidence type="ECO:0000256" key="4">
    <source>
        <dbReference type="SAM" id="MobiDB-lite"/>
    </source>
</evidence>
<dbReference type="SUPFAM" id="SSF50998">
    <property type="entry name" value="Quinoprotein alcohol dehydrogenase-like"/>
    <property type="match status" value="1"/>
</dbReference>
<dbReference type="PRINTS" id="PR00320">
    <property type="entry name" value="GPROTEINBRPT"/>
</dbReference>
<dbReference type="InterPro" id="IPR015943">
    <property type="entry name" value="WD40/YVTN_repeat-like_dom_sf"/>
</dbReference>
<feature type="repeat" description="WD" evidence="3">
    <location>
        <begin position="239"/>
        <end position="283"/>
    </location>
</feature>
<evidence type="ECO:0000313" key="6">
    <source>
        <dbReference type="Proteomes" id="UP000322899"/>
    </source>
</evidence>
<name>A0A5A8E5X8_CAFRO</name>
<dbReference type="InterPro" id="IPR020472">
    <property type="entry name" value="WD40_PAC1"/>
</dbReference>
<proteinExistence type="predicted"/>
<comment type="caution">
    <text evidence="5">The sequence shown here is derived from an EMBL/GenBank/DDBJ whole genome shotgun (WGS) entry which is preliminary data.</text>
</comment>
<dbReference type="PROSITE" id="PS50082">
    <property type="entry name" value="WD_REPEATS_2"/>
    <property type="match status" value="3"/>
</dbReference>
<dbReference type="Gene3D" id="2.130.10.10">
    <property type="entry name" value="YVTN repeat-like/Quinoprotein amine dehydrogenase"/>
    <property type="match status" value="2"/>
</dbReference>
<dbReference type="Gene3D" id="3.90.550.10">
    <property type="entry name" value="Spore Coat Polysaccharide Biosynthesis Protein SpsA, Chain A"/>
    <property type="match status" value="1"/>
</dbReference>
<dbReference type="AlphaFoldDB" id="A0A5A8E5X8"/>
<feature type="repeat" description="WD" evidence="3">
    <location>
        <begin position="424"/>
        <end position="456"/>
    </location>
</feature>
<evidence type="ECO:0000256" key="2">
    <source>
        <dbReference type="ARBA" id="ARBA00022737"/>
    </source>
</evidence>
<dbReference type="OrthoDB" id="63070at2759"/>
<protein>
    <submittedName>
        <fullName evidence="5">Uncharacterized protein</fullName>
    </submittedName>
</protein>
<dbReference type="InterPro" id="IPR051859">
    <property type="entry name" value="DCAF"/>
</dbReference>
<organism evidence="5 6">
    <name type="scientific">Cafeteria roenbergensis</name>
    <name type="common">Marine flagellate</name>
    <dbReference type="NCBI Taxonomy" id="33653"/>
    <lineage>
        <taxon>Eukaryota</taxon>
        <taxon>Sar</taxon>
        <taxon>Stramenopiles</taxon>
        <taxon>Bigyra</taxon>
        <taxon>Opalozoa</taxon>
        <taxon>Bicosoecida</taxon>
        <taxon>Cafeteriaceae</taxon>
        <taxon>Cafeteria</taxon>
    </lineage>
</organism>
<dbReference type="InterPro" id="IPR011047">
    <property type="entry name" value="Quinoprotein_ADH-like_sf"/>
</dbReference>
<dbReference type="GO" id="GO:0043161">
    <property type="term" value="P:proteasome-mediated ubiquitin-dependent protein catabolic process"/>
    <property type="evidence" value="ECO:0007669"/>
    <property type="project" value="TreeGrafter"/>
</dbReference>
<feature type="compositionally biased region" description="Acidic residues" evidence="4">
    <location>
        <begin position="487"/>
        <end position="513"/>
    </location>
</feature>
<dbReference type="Proteomes" id="UP000322899">
    <property type="component" value="Unassembled WGS sequence"/>
</dbReference>
<dbReference type="Pfam" id="PF00400">
    <property type="entry name" value="WD40"/>
    <property type="match status" value="4"/>
</dbReference>
<dbReference type="InterPro" id="IPR029044">
    <property type="entry name" value="Nucleotide-diphossugar_trans"/>
</dbReference>
<feature type="repeat" description="WD" evidence="3">
    <location>
        <begin position="296"/>
        <end position="337"/>
    </location>
</feature>
<evidence type="ECO:0000256" key="1">
    <source>
        <dbReference type="ARBA" id="ARBA00022574"/>
    </source>
</evidence>
<keyword evidence="1 3" id="KW-0853">WD repeat</keyword>
<evidence type="ECO:0000256" key="3">
    <source>
        <dbReference type="PROSITE-ProRule" id="PRU00221"/>
    </source>
</evidence>
<keyword evidence="2" id="KW-0677">Repeat</keyword>
<dbReference type="PANTHER" id="PTHR19847">
    <property type="entry name" value="DDB1- AND CUL4-ASSOCIATED FACTOR 11"/>
    <property type="match status" value="1"/>
</dbReference>
<evidence type="ECO:0000313" key="5">
    <source>
        <dbReference type="EMBL" id="KAA0173215.1"/>
    </source>
</evidence>
<reference evidence="5 6" key="1">
    <citation type="submission" date="2019-07" db="EMBL/GenBank/DDBJ databases">
        <title>Genomes of Cafeteria roenbergensis.</title>
        <authorList>
            <person name="Fischer M.G."/>
            <person name="Hackl T."/>
            <person name="Roman M."/>
        </authorList>
    </citation>
    <scope>NUCLEOTIDE SEQUENCE [LARGE SCALE GENOMIC DNA]</scope>
    <source>
        <strain evidence="5 6">E4-10P</strain>
    </source>
</reference>
<dbReference type="GO" id="GO:0080008">
    <property type="term" value="C:Cul4-RING E3 ubiquitin ligase complex"/>
    <property type="evidence" value="ECO:0007669"/>
    <property type="project" value="TreeGrafter"/>
</dbReference>
<dbReference type="SUPFAM" id="SSF53448">
    <property type="entry name" value="Nucleotide-diphospho-sugar transferases"/>
    <property type="match status" value="1"/>
</dbReference>